<sequence>MKLKPNNIIRGLVLCCSLFVFSAQRLSAQDSTNAEAQITLTFGEQDSVKQAKAVVTKNHTPLKGVDVVFLIKKSFGSLPLGDAVTTDDNGEAVADFPTDMPGDQQGNVTVLAKVDENDQTGELLASKSTNWGVPTTVKDRFDQRTLWGTAENAPLTLVVTVVSLVALVWGIILYMVLQLGKINRLGKA</sequence>
<keyword evidence="1" id="KW-0472">Membrane</keyword>
<evidence type="ECO:0000256" key="2">
    <source>
        <dbReference type="SAM" id="SignalP"/>
    </source>
</evidence>
<dbReference type="InterPro" id="IPR008964">
    <property type="entry name" value="Invasin/intimin_cell_adhesion"/>
</dbReference>
<evidence type="ECO:0008006" key="5">
    <source>
        <dbReference type="Google" id="ProtNLM"/>
    </source>
</evidence>
<keyword evidence="2" id="KW-0732">Signal</keyword>
<dbReference type="EMBL" id="JASBRG010000007">
    <property type="protein sequence ID" value="MDI3322458.1"/>
    <property type="molecule type" value="Genomic_DNA"/>
</dbReference>
<dbReference type="Proteomes" id="UP001226434">
    <property type="component" value="Unassembled WGS sequence"/>
</dbReference>
<dbReference type="Gene3D" id="2.60.40.10">
    <property type="entry name" value="Immunoglobulins"/>
    <property type="match status" value="1"/>
</dbReference>
<reference evidence="3 4" key="1">
    <citation type="submission" date="2023-05" db="EMBL/GenBank/DDBJ databases">
        <title>Genome sequence of Pinibacter sp. MAH-24.</title>
        <authorList>
            <person name="Huq M.A."/>
        </authorList>
    </citation>
    <scope>NUCLEOTIDE SEQUENCE [LARGE SCALE GENOMIC DNA]</scope>
    <source>
        <strain evidence="3 4">MAH-24</strain>
    </source>
</reference>
<keyword evidence="1" id="KW-0812">Transmembrane</keyword>
<dbReference type="SUPFAM" id="SSF49373">
    <property type="entry name" value="Invasin/intimin cell-adhesion fragments"/>
    <property type="match status" value="1"/>
</dbReference>
<organism evidence="3 4">
    <name type="scientific">Pinibacter soli</name>
    <dbReference type="NCBI Taxonomy" id="3044211"/>
    <lineage>
        <taxon>Bacteria</taxon>
        <taxon>Pseudomonadati</taxon>
        <taxon>Bacteroidota</taxon>
        <taxon>Chitinophagia</taxon>
        <taxon>Chitinophagales</taxon>
        <taxon>Chitinophagaceae</taxon>
        <taxon>Pinibacter</taxon>
    </lineage>
</organism>
<keyword evidence="4" id="KW-1185">Reference proteome</keyword>
<feature type="transmembrane region" description="Helical" evidence="1">
    <location>
        <begin position="155"/>
        <end position="177"/>
    </location>
</feature>
<gene>
    <name evidence="3" type="ORF">QJ048_21905</name>
</gene>
<evidence type="ECO:0000256" key="1">
    <source>
        <dbReference type="SAM" id="Phobius"/>
    </source>
</evidence>
<accession>A0ABT6RIR3</accession>
<protein>
    <recommendedName>
        <fullName evidence="5">Big-1 domain-containing protein</fullName>
    </recommendedName>
</protein>
<evidence type="ECO:0000313" key="4">
    <source>
        <dbReference type="Proteomes" id="UP001226434"/>
    </source>
</evidence>
<evidence type="ECO:0000313" key="3">
    <source>
        <dbReference type="EMBL" id="MDI3322458.1"/>
    </source>
</evidence>
<dbReference type="RefSeq" id="WP_282336578.1">
    <property type="nucleotide sequence ID" value="NZ_JASBRG010000007.1"/>
</dbReference>
<proteinExistence type="predicted"/>
<comment type="caution">
    <text evidence="3">The sequence shown here is derived from an EMBL/GenBank/DDBJ whole genome shotgun (WGS) entry which is preliminary data.</text>
</comment>
<name>A0ABT6RIR3_9BACT</name>
<feature type="chain" id="PRO_5047138034" description="Big-1 domain-containing protein" evidence="2">
    <location>
        <begin position="23"/>
        <end position="188"/>
    </location>
</feature>
<dbReference type="InterPro" id="IPR013783">
    <property type="entry name" value="Ig-like_fold"/>
</dbReference>
<feature type="signal peptide" evidence="2">
    <location>
        <begin position="1"/>
        <end position="22"/>
    </location>
</feature>
<keyword evidence="1" id="KW-1133">Transmembrane helix</keyword>